<name>A0A100VMR1_PAEAM</name>
<gene>
    <name evidence="1" type="ORF">PAHA3_2645</name>
</gene>
<dbReference type="AlphaFoldDB" id="A0A100VMR1"/>
<evidence type="ECO:0000313" key="2">
    <source>
        <dbReference type="Proteomes" id="UP000069697"/>
    </source>
</evidence>
<dbReference type="EMBL" id="BCNV01000001">
    <property type="protein sequence ID" value="GAS82571.1"/>
    <property type="molecule type" value="Genomic_DNA"/>
</dbReference>
<reference evidence="2" key="2">
    <citation type="submission" date="2016-01" db="EMBL/GenBank/DDBJ databases">
        <title>Draft Genome Sequence of Paenibacillus amylolyticus Heshi-A3 that Was Isolated from Fermented Rice Bran with Aging Salted Mackerel, Which Was Named Heshiko as Traditional Fermented Seafood in Japan.</title>
        <authorList>
            <person name="Akuzawa S."/>
            <person name="Nakagawa J."/>
            <person name="Kanekatsu T."/>
            <person name="Kubota E."/>
            <person name="Ohtake R."/>
            <person name="Suzuki T."/>
            <person name="Kanesaki Y."/>
        </authorList>
    </citation>
    <scope>NUCLEOTIDE SEQUENCE [LARGE SCALE GENOMIC DNA]</scope>
    <source>
        <strain evidence="2">Heshi-A3</strain>
    </source>
</reference>
<comment type="caution">
    <text evidence="1">The sequence shown here is derived from an EMBL/GenBank/DDBJ whole genome shotgun (WGS) entry which is preliminary data.</text>
</comment>
<organism evidence="1 2">
    <name type="scientific">Paenibacillus amylolyticus</name>
    <dbReference type="NCBI Taxonomy" id="1451"/>
    <lineage>
        <taxon>Bacteria</taxon>
        <taxon>Bacillati</taxon>
        <taxon>Bacillota</taxon>
        <taxon>Bacilli</taxon>
        <taxon>Bacillales</taxon>
        <taxon>Paenibacillaceae</taxon>
        <taxon>Paenibacillus</taxon>
    </lineage>
</organism>
<reference evidence="1 2" key="1">
    <citation type="journal article" date="2016" name="Genome Announc.">
        <title>Draft Genome Sequence of Paenibacillus amylolyticus Heshi-A3, Isolated from Fermented Rice Bran in a Japanese Fermented Seafood Dish.</title>
        <authorList>
            <person name="Akuzawa S."/>
            <person name="Nagaoka J."/>
            <person name="Kanekatsu M."/>
            <person name="Kubota E."/>
            <person name="Ohtake R."/>
            <person name="Suzuki T."/>
            <person name="Kanesaki Y."/>
        </authorList>
    </citation>
    <scope>NUCLEOTIDE SEQUENCE [LARGE SCALE GENOMIC DNA]</scope>
    <source>
        <strain evidence="1 2">Heshi-A3</strain>
    </source>
</reference>
<protein>
    <submittedName>
        <fullName evidence="1">Uncharacterized protein</fullName>
    </submittedName>
</protein>
<accession>A0A100VMR1</accession>
<dbReference type="Proteomes" id="UP000069697">
    <property type="component" value="Unassembled WGS sequence"/>
</dbReference>
<dbReference type="RefSeq" id="WP_062835096.1">
    <property type="nucleotide sequence ID" value="NZ_BCNV01000001.1"/>
</dbReference>
<evidence type="ECO:0000313" key="1">
    <source>
        <dbReference type="EMBL" id="GAS82571.1"/>
    </source>
</evidence>
<sequence>MAHVEIIDDTTLRITLRLEDATTMVQMAQREQAEYAQEIITIYEKMPVFEYTHFCFYAYDSARLFERVLGMDPKAYLSFSLDAPESFFYALFGGMAALYESSLQLVQQADAASAGSDVNAHVSI</sequence>
<proteinExistence type="predicted"/>